<name>A0ABU6MIW9_9BACI</name>
<dbReference type="PANTHER" id="PTHR34351">
    <property type="entry name" value="SLR1927 PROTEIN-RELATED"/>
    <property type="match status" value="1"/>
</dbReference>
<evidence type="ECO:0000313" key="1">
    <source>
        <dbReference type="EMBL" id="MED1204269.1"/>
    </source>
</evidence>
<accession>A0ABU6MIW9</accession>
<protein>
    <submittedName>
        <fullName evidence="1">DUF58 domain-containing protein</fullName>
    </submittedName>
</protein>
<dbReference type="Proteomes" id="UP001341444">
    <property type="component" value="Unassembled WGS sequence"/>
</dbReference>
<reference evidence="1 2" key="1">
    <citation type="submission" date="2023-03" db="EMBL/GenBank/DDBJ databases">
        <title>Bacillus Genome Sequencing.</title>
        <authorList>
            <person name="Dunlap C."/>
        </authorList>
    </citation>
    <scope>NUCLEOTIDE SEQUENCE [LARGE SCALE GENOMIC DNA]</scope>
    <source>
        <strain evidence="1 2">B-23453</strain>
    </source>
</reference>
<dbReference type="PANTHER" id="PTHR34351:SF2">
    <property type="entry name" value="DUF58 DOMAIN-CONTAINING PROTEIN"/>
    <property type="match status" value="1"/>
</dbReference>
<dbReference type="RefSeq" id="WP_066264957.1">
    <property type="nucleotide sequence ID" value="NZ_JARMAB010000021.1"/>
</dbReference>
<keyword evidence="2" id="KW-1185">Reference proteome</keyword>
<proteinExistence type="predicted"/>
<gene>
    <name evidence="1" type="ORF">P4T90_14570</name>
</gene>
<evidence type="ECO:0000313" key="2">
    <source>
        <dbReference type="Proteomes" id="UP001341444"/>
    </source>
</evidence>
<dbReference type="EMBL" id="JARMAB010000021">
    <property type="protein sequence ID" value="MED1204269.1"/>
    <property type="molecule type" value="Genomic_DNA"/>
</dbReference>
<sequence length="388" mass="44171">MFWERDILTDKILLAVGRLMFFFSIFALLYGQSFLFLGFLVGVILIYGHNWYIENIGKEFVFQNEKKIQRINIEEKGEWRLSFLNNGLPILKGVLTITFNNKVEPLSGNFQEIGSTIHMNIPFRAWKREAVTVTIPYSAKQRGIAAIQKIEVKILHMFGSGVVIMENKRPVNTKIYVYPKRKRVAWKGKEKLHSQGLQNDPNSLFFNPSDLIGTREYQTGDAFQHIHWKASARMQVLQTKVYSNVSSKNWLFILNVECEGLYPDSLENFISFLAYVVDFALNGNIPFTLVSNVRSSLDIPYYYLKEGEGGVHGQKAFDFLSAISSLSLNVPVQYMMKHLETQALAFSTIVYFGKSDPKTMNTFSAFKQAGSSVFVAEAVSGQGVIKAW</sequence>
<organism evidence="1 2">
    <name type="scientific">Heyndrickxia acidicola</name>
    <dbReference type="NCBI Taxonomy" id="209389"/>
    <lineage>
        <taxon>Bacteria</taxon>
        <taxon>Bacillati</taxon>
        <taxon>Bacillota</taxon>
        <taxon>Bacilli</taxon>
        <taxon>Bacillales</taxon>
        <taxon>Bacillaceae</taxon>
        <taxon>Heyndrickxia</taxon>
    </lineage>
</organism>
<comment type="caution">
    <text evidence="1">The sequence shown here is derived from an EMBL/GenBank/DDBJ whole genome shotgun (WGS) entry which is preliminary data.</text>
</comment>